<dbReference type="AlphaFoldDB" id="A0A0K1ENF6"/>
<keyword evidence="4" id="KW-0808">Transferase</keyword>
<dbReference type="GO" id="GO:0003825">
    <property type="term" value="F:alpha,alpha-trehalose-phosphate synthase (UDP-forming) activity"/>
    <property type="evidence" value="ECO:0007669"/>
    <property type="project" value="TreeGrafter"/>
</dbReference>
<evidence type="ECO:0000256" key="6">
    <source>
        <dbReference type="ARBA" id="ARBA00055920"/>
    </source>
</evidence>
<dbReference type="EC" id="2.4.1.213" evidence="8"/>
<evidence type="ECO:0000256" key="5">
    <source>
        <dbReference type="ARBA" id="ARBA00052754"/>
    </source>
</evidence>
<dbReference type="InterPro" id="IPR023214">
    <property type="entry name" value="HAD_sf"/>
</dbReference>
<dbReference type="SUPFAM" id="SSF53756">
    <property type="entry name" value="UDP-Glycosyltransferase/glycogen phosphorylase"/>
    <property type="match status" value="1"/>
</dbReference>
<dbReference type="EMBL" id="CP012159">
    <property type="protein sequence ID" value="AKT42123.1"/>
    <property type="molecule type" value="Genomic_DNA"/>
</dbReference>
<dbReference type="InterPro" id="IPR003337">
    <property type="entry name" value="Trehalose_PPase"/>
</dbReference>
<evidence type="ECO:0000313" key="11">
    <source>
        <dbReference type="EMBL" id="AKT42123.1"/>
    </source>
</evidence>
<reference evidence="11 12" key="1">
    <citation type="submission" date="2015-07" db="EMBL/GenBank/DDBJ databases">
        <title>Genome analysis of myxobacterium Chondromyces crocatus Cm c5 reveals a high potential for natural compound synthesis and the genetic basis for the loss of fruiting body formation.</title>
        <authorList>
            <person name="Zaburannyi N."/>
            <person name="Bunk B."/>
            <person name="Maier J."/>
            <person name="Overmann J."/>
            <person name="Mueller R."/>
        </authorList>
    </citation>
    <scope>NUCLEOTIDE SEQUENCE [LARGE SCALE GENOMIC DNA]</scope>
    <source>
        <strain evidence="11 12">Cm c5</strain>
    </source>
</reference>
<accession>A0A0K1ENF6</accession>
<dbReference type="Pfam" id="PF02358">
    <property type="entry name" value="Trehalose_PPase"/>
    <property type="match status" value="1"/>
</dbReference>
<comment type="catalytic activity">
    <reaction evidence="5">
        <text>ADP-alpha-D-glucose + sn-glycerol 3-phosphate = 2-O-(alpha-D-glucopyranosyl)-sn-glycerol 3-phosphate + ADP + H(+)</text>
        <dbReference type="Rhea" id="RHEA:12881"/>
        <dbReference type="ChEBI" id="CHEBI:15378"/>
        <dbReference type="ChEBI" id="CHEBI:57498"/>
        <dbReference type="ChEBI" id="CHEBI:57597"/>
        <dbReference type="ChEBI" id="CHEBI:87089"/>
        <dbReference type="ChEBI" id="CHEBI:456216"/>
        <dbReference type="EC" id="2.4.1.213"/>
    </reaction>
</comment>
<evidence type="ECO:0000256" key="7">
    <source>
        <dbReference type="ARBA" id="ARBA00060702"/>
    </source>
</evidence>
<gene>
    <name evidence="11" type="ORF">CMC5_063460</name>
</gene>
<evidence type="ECO:0000313" key="12">
    <source>
        <dbReference type="Proteomes" id="UP000067626"/>
    </source>
</evidence>
<dbReference type="Gene3D" id="3.40.50.2000">
    <property type="entry name" value="Glycogen Phosphorylase B"/>
    <property type="match status" value="2"/>
</dbReference>
<dbReference type="SUPFAM" id="SSF56784">
    <property type="entry name" value="HAD-like"/>
    <property type="match status" value="1"/>
</dbReference>
<dbReference type="Gene3D" id="3.30.70.1020">
    <property type="entry name" value="Trehalose-6-phosphate phosphatase related protein, domain 2"/>
    <property type="match status" value="1"/>
</dbReference>
<evidence type="ECO:0000256" key="9">
    <source>
        <dbReference type="ARBA" id="ARBA00069974"/>
    </source>
</evidence>
<comment type="pathway">
    <text evidence="7">Glycan metabolism; glucosylglycerol biosynthesis.</text>
</comment>
<dbReference type="KEGG" id="ccro:CMC5_063460"/>
<dbReference type="GO" id="GO:0005992">
    <property type="term" value="P:trehalose biosynthetic process"/>
    <property type="evidence" value="ECO:0007669"/>
    <property type="project" value="InterPro"/>
</dbReference>
<dbReference type="PANTHER" id="PTHR10788">
    <property type="entry name" value="TREHALOSE-6-PHOSPHATE SYNTHASE"/>
    <property type="match status" value="1"/>
</dbReference>
<dbReference type="CDD" id="cd03788">
    <property type="entry name" value="GT20_TPS"/>
    <property type="match status" value="1"/>
</dbReference>
<dbReference type="STRING" id="52.CMC5_063460"/>
<dbReference type="GO" id="GO:0004805">
    <property type="term" value="F:trehalose-phosphatase activity"/>
    <property type="evidence" value="ECO:0007669"/>
    <property type="project" value="TreeGrafter"/>
</dbReference>
<comment type="similarity">
    <text evidence="2">Belongs to the glycosyltransferase 20 family.</text>
</comment>
<comment type="similarity">
    <text evidence="1">In the C-terminal section; belongs to the trehalose phosphatase family.</text>
</comment>
<dbReference type="GO" id="GO:0005829">
    <property type="term" value="C:cytosol"/>
    <property type="evidence" value="ECO:0007669"/>
    <property type="project" value="TreeGrafter"/>
</dbReference>
<dbReference type="NCBIfam" id="TIGR01484">
    <property type="entry name" value="HAD-SF-IIB"/>
    <property type="match status" value="1"/>
</dbReference>
<dbReference type="NCBIfam" id="NF011071">
    <property type="entry name" value="PRK14501.1"/>
    <property type="match status" value="1"/>
</dbReference>
<dbReference type="GO" id="GO:0033828">
    <property type="term" value="F:glucosylglycerol-phosphate synthase activity"/>
    <property type="evidence" value="ECO:0007669"/>
    <property type="project" value="UniProtKB-EC"/>
</dbReference>
<protein>
    <recommendedName>
        <fullName evidence="9">Glucosylglycerol-phosphate synthase</fullName>
        <ecNumber evidence="8">2.4.1.213</ecNumber>
    </recommendedName>
    <alternativeName>
        <fullName evidence="10">Glucosyl-glycerol-phosphate synthase</fullName>
    </alternativeName>
</protein>
<dbReference type="Proteomes" id="UP000067626">
    <property type="component" value="Chromosome"/>
</dbReference>
<dbReference type="Gene3D" id="3.40.50.1000">
    <property type="entry name" value="HAD superfamily/HAD-like"/>
    <property type="match status" value="1"/>
</dbReference>
<dbReference type="NCBIfam" id="TIGR00685">
    <property type="entry name" value="T6PP"/>
    <property type="match status" value="1"/>
</dbReference>
<proteinExistence type="inferred from homology"/>
<dbReference type="InterPro" id="IPR006379">
    <property type="entry name" value="HAD-SF_hydro_IIB"/>
</dbReference>
<keyword evidence="3" id="KW-0328">Glycosyltransferase</keyword>
<dbReference type="OrthoDB" id="9815690at2"/>
<dbReference type="FunFam" id="3.40.50.2000:FF:000010">
    <property type="entry name" value="Alpha,alpha-trehalose-phosphate synthase"/>
    <property type="match status" value="1"/>
</dbReference>
<keyword evidence="12" id="KW-1185">Reference proteome</keyword>
<dbReference type="CDD" id="cd01627">
    <property type="entry name" value="HAD_TPP"/>
    <property type="match status" value="1"/>
</dbReference>
<organism evidence="11 12">
    <name type="scientific">Chondromyces crocatus</name>
    <dbReference type="NCBI Taxonomy" id="52"/>
    <lineage>
        <taxon>Bacteria</taxon>
        <taxon>Pseudomonadati</taxon>
        <taxon>Myxococcota</taxon>
        <taxon>Polyangia</taxon>
        <taxon>Polyangiales</taxon>
        <taxon>Polyangiaceae</taxon>
        <taxon>Chondromyces</taxon>
    </lineage>
</organism>
<comment type="function">
    <text evidence="6">Involved in salt tolerance by producing GG-phosphate from ADP-glucose and glycerol-3-phosphate (G3P), an intermediate in the synthesis of the osmolyte glucosylglycerol (GG).</text>
</comment>
<evidence type="ECO:0000256" key="10">
    <source>
        <dbReference type="ARBA" id="ARBA00080497"/>
    </source>
</evidence>
<dbReference type="Pfam" id="PF00982">
    <property type="entry name" value="Glyco_transf_20"/>
    <property type="match status" value="1"/>
</dbReference>
<dbReference type="InterPro" id="IPR001830">
    <property type="entry name" value="Glyco_trans_20"/>
</dbReference>
<dbReference type="PATRIC" id="fig|52.7.peg.6978"/>
<dbReference type="RefSeq" id="WP_050433797.1">
    <property type="nucleotide sequence ID" value="NZ_CP012159.1"/>
</dbReference>
<evidence type="ECO:0000256" key="8">
    <source>
        <dbReference type="ARBA" id="ARBA00066821"/>
    </source>
</evidence>
<name>A0A0K1ENF6_CHOCO</name>
<evidence type="ECO:0000256" key="1">
    <source>
        <dbReference type="ARBA" id="ARBA00006330"/>
    </source>
</evidence>
<evidence type="ECO:0000256" key="4">
    <source>
        <dbReference type="ARBA" id="ARBA00022679"/>
    </source>
</evidence>
<dbReference type="InterPro" id="IPR036412">
    <property type="entry name" value="HAD-like_sf"/>
</dbReference>
<sequence length="729" mass="80978">MTEPRLLIVSNRLPVTVRTDRGELSVAPSAGGLATGLRGPHTKSDGLWIGWPGDVSHLDDAQRGSLDEKLEAMRAVPLYLEPEEVTRYYEGYSNGVLWPLFHYMVDRIPLVSTDWEVYQHVNQRFADLTVARYRPGDTIWVQDYQLMLVPGMIRERLPSATIGFFLHIPFPSSEAFRILPRREEILTGLLGADLIGFHTFSYLDQFARSMMRILGLDVEVDRLRYAGRNVRLGVFPMGIDAAHFSQVATSPELATEADAIRQRAAPCRILLGVDRMDYTKGLTRRLLAYERLLARSPELHGKVRLVQVAVPSRTEVDAYVTLKTQVDELVGKINGEYGTIDWTPIHYLYRSIPESQLIALYRAADVMLVTPVRDGLNLVAKEFIASRVDDDGVLILSELAGAASELGEALRVNPYDIDATAGAMAQALALAPEERRIRMSALRRRIMTHDVHRWVSLFLGTLERSATQREPAGARESPAEQIDAVVTSLRAAPSLLLLLDYDGTLVPFAATPPQAAPDEALLALLRDLARRPATRVHVVSGRPHQDLERWLGALPIGLHAEHGLWSRLTPDADWHRNIDPQTQWKDHVRPIVEQFVSSTPGSLIEEKVASLAWHYRMADPGFGASQAKELRLHLGALLSNQPLEILQGHKVVEIRMHGVNKGAIVPLVLSPEPSDEAILALGDDQTDEDLFAALPPSAVAIHVGPSDSRAPHRIPDPAAVRRLLQRLLS</sequence>
<evidence type="ECO:0000256" key="2">
    <source>
        <dbReference type="ARBA" id="ARBA00008799"/>
    </source>
</evidence>
<evidence type="ECO:0000256" key="3">
    <source>
        <dbReference type="ARBA" id="ARBA00022676"/>
    </source>
</evidence>
<dbReference type="PANTHER" id="PTHR10788:SF106">
    <property type="entry name" value="BCDNA.GH08860"/>
    <property type="match status" value="1"/>
</dbReference>